<dbReference type="Proteomes" id="UP000273083">
    <property type="component" value="Unassembled WGS sequence"/>
</dbReference>
<organism evidence="1 2">
    <name type="scientific">Mobilisporobacter senegalensis</name>
    <dbReference type="NCBI Taxonomy" id="1329262"/>
    <lineage>
        <taxon>Bacteria</taxon>
        <taxon>Bacillati</taxon>
        <taxon>Bacillota</taxon>
        <taxon>Clostridia</taxon>
        <taxon>Lachnospirales</taxon>
        <taxon>Lachnospiraceae</taxon>
        <taxon>Mobilisporobacter</taxon>
    </lineage>
</organism>
<dbReference type="AlphaFoldDB" id="A0A3N1XK54"/>
<sequence length="100" mass="11231">MQDMQGSQGMPKVAGMQEKVMVSDALNGINSCLVRYSEYISQTENQQLRQTLQQIRNEAETSQYELFTLAKSKSYYQPAQKATQDEIMNVKTLASNSGAK</sequence>
<evidence type="ECO:0000313" key="2">
    <source>
        <dbReference type="Proteomes" id="UP000273083"/>
    </source>
</evidence>
<dbReference type="RefSeq" id="WP_330511135.1">
    <property type="nucleotide sequence ID" value="NZ_RJVG01000007.1"/>
</dbReference>
<reference evidence="1 2" key="1">
    <citation type="submission" date="2018-11" db="EMBL/GenBank/DDBJ databases">
        <title>Genomic Encyclopedia of Type Strains, Phase IV (KMG-IV): sequencing the most valuable type-strain genomes for metagenomic binning, comparative biology and taxonomic classification.</title>
        <authorList>
            <person name="Goeker M."/>
        </authorList>
    </citation>
    <scope>NUCLEOTIDE SEQUENCE [LARGE SCALE GENOMIC DNA]</scope>
    <source>
        <strain evidence="1 2">DSM 26537</strain>
    </source>
</reference>
<protein>
    <submittedName>
        <fullName evidence="1">Coat F domain-containing protein</fullName>
    </submittedName>
</protein>
<name>A0A3N1XK54_9FIRM</name>
<dbReference type="InterPro" id="IPR012851">
    <property type="entry name" value="Spore_coat_CotF-like"/>
</dbReference>
<proteinExistence type="predicted"/>
<evidence type="ECO:0000313" key="1">
    <source>
        <dbReference type="EMBL" id="ROR27104.1"/>
    </source>
</evidence>
<comment type="caution">
    <text evidence="1">The sequence shown here is derived from an EMBL/GenBank/DDBJ whole genome shotgun (WGS) entry which is preliminary data.</text>
</comment>
<accession>A0A3N1XK54</accession>
<keyword evidence="2" id="KW-1185">Reference proteome</keyword>
<dbReference type="Pfam" id="PF07875">
    <property type="entry name" value="Coat_F"/>
    <property type="match status" value="1"/>
</dbReference>
<gene>
    <name evidence="1" type="ORF">EDD66_10718</name>
</gene>
<dbReference type="EMBL" id="RJVG01000007">
    <property type="protein sequence ID" value="ROR27104.1"/>
    <property type="molecule type" value="Genomic_DNA"/>
</dbReference>